<sequence length="186" mass="20268">MKSLLFVVETRSEEVRTLSERWGIKYYKCMLKARHYSQVVCCAFVAPAALMMKSEERTSKVAVDADGTVISDTASSISTDVSGIDCVLNTLESHLAHYSWIDERLEALENCADDGDELDEFVSAADIDSIFAQVAAFVADVEKVVASEVSSIDMESARQSLSGVLSPLSKRIQPTEPLSTESKSAS</sequence>
<protein>
    <submittedName>
        <fullName evidence="1">Uncharacterized protein</fullName>
    </submittedName>
</protein>
<evidence type="ECO:0000313" key="2">
    <source>
        <dbReference type="Proteomes" id="UP000602510"/>
    </source>
</evidence>
<evidence type="ECO:0000313" key="1">
    <source>
        <dbReference type="EMBL" id="KAF4034852.1"/>
    </source>
</evidence>
<name>A0A833WAG2_PHYIN</name>
<gene>
    <name evidence="1" type="ORF">GN244_ATG13137</name>
</gene>
<accession>A0A833WAG2</accession>
<dbReference type="Proteomes" id="UP000602510">
    <property type="component" value="Unassembled WGS sequence"/>
</dbReference>
<reference evidence="1" key="1">
    <citation type="submission" date="2020-04" db="EMBL/GenBank/DDBJ databases">
        <title>Hybrid Assembly of Korean Phytophthora infestans isolates.</title>
        <authorList>
            <person name="Prokchorchik M."/>
            <person name="Lee Y."/>
            <person name="Seo J."/>
            <person name="Cho J.-H."/>
            <person name="Park Y.-E."/>
            <person name="Jang D.-C."/>
            <person name="Im J.-S."/>
            <person name="Choi J.-G."/>
            <person name="Park H.-J."/>
            <person name="Lee G.-B."/>
            <person name="Lee Y.-G."/>
            <person name="Hong S.-Y."/>
            <person name="Cho K."/>
            <person name="Sohn K.H."/>
        </authorList>
    </citation>
    <scope>NUCLEOTIDE SEQUENCE</scope>
    <source>
        <strain evidence="1">KR_1_A1</strain>
    </source>
</reference>
<keyword evidence="2" id="KW-1185">Reference proteome</keyword>
<organism evidence="1 2">
    <name type="scientific">Phytophthora infestans</name>
    <name type="common">Potato late blight agent</name>
    <name type="synonym">Botrytis infestans</name>
    <dbReference type="NCBI Taxonomy" id="4787"/>
    <lineage>
        <taxon>Eukaryota</taxon>
        <taxon>Sar</taxon>
        <taxon>Stramenopiles</taxon>
        <taxon>Oomycota</taxon>
        <taxon>Peronosporomycetes</taxon>
        <taxon>Peronosporales</taxon>
        <taxon>Peronosporaceae</taxon>
        <taxon>Phytophthora</taxon>
    </lineage>
</organism>
<dbReference type="AlphaFoldDB" id="A0A833WAG2"/>
<proteinExistence type="predicted"/>
<dbReference type="EMBL" id="WSZM01000341">
    <property type="protein sequence ID" value="KAF4034852.1"/>
    <property type="molecule type" value="Genomic_DNA"/>
</dbReference>
<comment type="caution">
    <text evidence="1">The sequence shown here is derived from an EMBL/GenBank/DDBJ whole genome shotgun (WGS) entry which is preliminary data.</text>
</comment>